<organism evidence="1 2">
    <name type="scientific">Pseudomonas fulva</name>
    <dbReference type="NCBI Taxonomy" id="47880"/>
    <lineage>
        <taxon>Bacteria</taxon>
        <taxon>Pseudomonadati</taxon>
        <taxon>Pseudomonadota</taxon>
        <taxon>Gammaproteobacteria</taxon>
        <taxon>Pseudomonadales</taxon>
        <taxon>Pseudomonadaceae</taxon>
        <taxon>Pseudomonas</taxon>
    </lineage>
</organism>
<protein>
    <submittedName>
        <fullName evidence="1">Uncharacterized protein</fullName>
    </submittedName>
</protein>
<dbReference type="Proteomes" id="UP000032068">
    <property type="component" value="Unassembled WGS sequence"/>
</dbReference>
<evidence type="ECO:0000313" key="2">
    <source>
        <dbReference type="Proteomes" id="UP000032068"/>
    </source>
</evidence>
<sequence length="79" mass="8710">MKILKVEILSEGDSVDRVEGNIVHVRKADGSYFVYTLHTEDPSFLDFDLLAIKKGSGFISMNASADLSDLDDISEVSDE</sequence>
<dbReference type="OrthoDB" id="9890743at2"/>
<name>A0A0D0JUT2_9PSED</name>
<dbReference type="AlphaFoldDB" id="A0A0D0JUT2"/>
<gene>
    <name evidence="1" type="ORF">RU08_24665</name>
</gene>
<reference evidence="1 2" key="1">
    <citation type="submission" date="2014-12" db="EMBL/GenBank/DDBJ databases">
        <title>16Stimator: statistical estimation of ribosomal gene copy numbers from draft genome assemblies.</title>
        <authorList>
            <person name="Perisin M.A."/>
            <person name="Vetter M."/>
            <person name="Gilbert J.A."/>
            <person name="Bergelson J."/>
        </authorList>
    </citation>
    <scope>NUCLEOTIDE SEQUENCE [LARGE SCALE GENOMIC DNA]</scope>
    <source>
        <strain evidence="1 2">MEJ086</strain>
    </source>
</reference>
<evidence type="ECO:0000313" key="1">
    <source>
        <dbReference type="EMBL" id="KIP88765.1"/>
    </source>
</evidence>
<comment type="caution">
    <text evidence="1">The sequence shown here is derived from an EMBL/GenBank/DDBJ whole genome shotgun (WGS) entry which is preliminary data.</text>
</comment>
<dbReference type="RefSeq" id="WP_156152813.1">
    <property type="nucleotide sequence ID" value="NZ_JXQW01000117.1"/>
</dbReference>
<proteinExistence type="predicted"/>
<accession>A0A0D0JUT2</accession>
<dbReference type="EMBL" id="JXQW01000117">
    <property type="protein sequence ID" value="KIP88765.1"/>
    <property type="molecule type" value="Genomic_DNA"/>
</dbReference>